<sequence length="358" mass="40765">MSCLPGSVSPSRVWNTILVYISTLAYLYIPDNLLVAASVEQLLEKGTRLMVGGQLNDALSVFMQAVDDDPENHLTYFRRGTAYFALGSVRLAYKDFTQSVSLNAGFRPAHDDPEAAAQLALIDDLEIKYNMAEKHFENKNYEDSLFLLNSLIDMMNFDHKLRQMRSKCYFEKGDIQKSDDSEAIPFCEVVNRLFPRNPDHQCDLAQAYISGDRFEDAIKMCQSVLDDDRQNQRARELLKRAQQLLKNSKRRDYYKILGVSRSASKPEILKAYRKLAAQWHPDKFDGKDKKAAETKFIEIAAAKDVLTDPKMRARYDNGEDPLDPSTQEPNQGPFGPFGGFSFANMHPFEGGHFEFHFG</sequence>
<dbReference type="GO" id="GO:0051787">
    <property type="term" value="F:misfolded protein binding"/>
    <property type="evidence" value="ECO:0007669"/>
    <property type="project" value="TreeGrafter"/>
</dbReference>
<dbReference type="GO" id="GO:0005783">
    <property type="term" value="C:endoplasmic reticulum"/>
    <property type="evidence" value="ECO:0007669"/>
    <property type="project" value="UniProtKB-SubCell"/>
</dbReference>
<keyword evidence="8" id="KW-1185">Reference proteome</keyword>
<feature type="repeat" description="TPR" evidence="4">
    <location>
        <begin position="39"/>
        <end position="72"/>
    </location>
</feature>
<dbReference type="Pfam" id="PF14559">
    <property type="entry name" value="TPR_19"/>
    <property type="match status" value="1"/>
</dbReference>
<evidence type="ECO:0000256" key="3">
    <source>
        <dbReference type="ARBA" id="ARBA00022824"/>
    </source>
</evidence>
<dbReference type="Pfam" id="PF00226">
    <property type="entry name" value="DnaJ"/>
    <property type="match status" value="1"/>
</dbReference>
<dbReference type="PROSITE" id="PS50005">
    <property type="entry name" value="TPR"/>
    <property type="match status" value="1"/>
</dbReference>
<keyword evidence="4" id="KW-0802">TPR repeat</keyword>
<evidence type="ECO:0000259" key="6">
    <source>
        <dbReference type="PROSITE" id="PS50076"/>
    </source>
</evidence>
<keyword evidence="2" id="KW-0732">Signal</keyword>
<feature type="domain" description="J" evidence="6">
    <location>
        <begin position="252"/>
        <end position="319"/>
    </location>
</feature>
<dbReference type="PROSITE" id="PS50076">
    <property type="entry name" value="DNAJ_2"/>
    <property type="match status" value="1"/>
</dbReference>
<dbReference type="SMART" id="SM00271">
    <property type="entry name" value="DnaJ"/>
    <property type="match status" value="1"/>
</dbReference>
<dbReference type="Proteomes" id="UP000728185">
    <property type="component" value="Unassembled WGS sequence"/>
</dbReference>
<dbReference type="GO" id="GO:0051087">
    <property type="term" value="F:protein-folding chaperone binding"/>
    <property type="evidence" value="ECO:0007669"/>
    <property type="project" value="TreeGrafter"/>
</dbReference>
<proteinExistence type="predicted"/>
<evidence type="ECO:0000256" key="2">
    <source>
        <dbReference type="ARBA" id="ARBA00022729"/>
    </source>
</evidence>
<dbReference type="Gene3D" id="1.10.287.110">
    <property type="entry name" value="DnaJ domain"/>
    <property type="match status" value="1"/>
</dbReference>
<dbReference type="GO" id="GO:0034975">
    <property type="term" value="P:protein folding in endoplasmic reticulum"/>
    <property type="evidence" value="ECO:0007669"/>
    <property type="project" value="TreeGrafter"/>
</dbReference>
<dbReference type="Gene3D" id="1.25.40.10">
    <property type="entry name" value="Tetratricopeptide repeat domain"/>
    <property type="match status" value="2"/>
</dbReference>
<dbReference type="PANTHER" id="PTHR44140">
    <property type="entry name" value="LD25575P"/>
    <property type="match status" value="1"/>
</dbReference>
<dbReference type="InterPro" id="IPR036869">
    <property type="entry name" value="J_dom_sf"/>
</dbReference>
<protein>
    <submittedName>
        <fullName evidence="7">DnaJ subfamily C member 3</fullName>
    </submittedName>
</protein>
<feature type="region of interest" description="Disordered" evidence="5">
    <location>
        <begin position="310"/>
        <end position="336"/>
    </location>
</feature>
<accession>A0A8E0S3S0</accession>
<dbReference type="OrthoDB" id="1726119at2759"/>
<dbReference type="PRINTS" id="PR00625">
    <property type="entry name" value="JDOMAIN"/>
</dbReference>
<gene>
    <name evidence="7" type="ORF">FBUS_05018</name>
</gene>
<dbReference type="AlphaFoldDB" id="A0A8E0S3S0"/>
<evidence type="ECO:0000256" key="5">
    <source>
        <dbReference type="SAM" id="MobiDB-lite"/>
    </source>
</evidence>
<evidence type="ECO:0000256" key="1">
    <source>
        <dbReference type="ARBA" id="ARBA00004240"/>
    </source>
</evidence>
<evidence type="ECO:0000313" key="8">
    <source>
        <dbReference type="Proteomes" id="UP000728185"/>
    </source>
</evidence>
<dbReference type="SMART" id="SM00028">
    <property type="entry name" value="TPR"/>
    <property type="match status" value="4"/>
</dbReference>
<dbReference type="SUPFAM" id="SSF48452">
    <property type="entry name" value="TPR-like"/>
    <property type="match status" value="1"/>
</dbReference>
<dbReference type="CDD" id="cd06257">
    <property type="entry name" value="DnaJ"/>
    <property type="match status" value="1"/>
</dbReference>
<dbReference type="SUPFAM" id="SSF46565">
    <property type="entry name" value="Chaperone J-domain"/>
    <property type="match status" value="1"/>
</dbReference>
<organism evidence="7 8">
    <name type="scientific">Fasciolopsis buskii</name>
    <dbReference type="NCBI Taxonomy" id="27845"/>
    <lineage>
        <taxon>Eukaryota</taxon>
        <taxon>Metazoa</taxon>
        <taxon>Spiralia</taxon>
        <taxon>Lophotrochozoa</taxon>
        <taxon>Platyhelminthes</taxon>
        <taxon>Trematoda</taxon>
        <taxon>Digenea</taxon>
        <taxon>Plagiorchiida</taxon>
        <taxon>Echinostomata</taxon>
        <taxon>Echinostomatoidea</taxon>
        <taxon>Fasciolidae</taxon>
        <taxon>Fasciolopsis</taxon>
    </lineage>
</organism>
<dbReference type="InterPro" id="IPR051727">
    <property type="entry name" value="DnaJ_C3_Co-chaperones"/>
</dbReference>
<dbReference type="InterPro" id="IPR019734">
    <property type="entry name" value="TPR_rpt"/>
</dbReference>
<name>A0A8E0S3S0_9TREM</name>
<dbReference type="InterPro" id="IPR011990">
    <property type="entry name" value="TPR-like_helical_dom_sf"/>
</dbReference>
<comment type="subcellular location">
    <subcellularLocation>
        <location evidence="1">Endoplasmic reticulum</location>
    </subcellularLocation>
</comment>
<dbReference type="EMBL" id="LUCM01000475">
    <property type="protein sequence ID" value="KAA0200506.1"/>
    <property type="molecule type" value="Genomic_DNA"/>
</dbReference>
<dbReference type="PANTHER" id="PTHR44140:SF2">
    <property type="entry name" value="LD25575P"/>
    <property type="match status" value="1"/>
</dbReference>
<reference evidence="7" key="1">
    <citation type="submission" date="2019-05" db="EMBL/GenBank/DDBJ databases">
        <title>Annotation for the trematode Fasciolopsis buski.</title>
        <authorList>
            <person name="Choi Y.-J."/>
        </authorList>
    </citation>
    <scope>NUCLEOTIDE SEQUENCE</scope>
    <source>
        <strain evidence="7">HT</strain>
        <tissue evidence="7">Whole worm</tissue>
    </source>
</reference>
<evidence type="ECO:0000256" key="4">
    <source>
        <dbReference type="PROSITE-ProRule" id="PRU00339"/>
    </source>
</evidence>
<keyword evidence="3" id="KW-0256">Endoplasmic reticulum</keyword>
<comment type="caution">
    <text evidence="7">The sequence shown here is derived from an EMBL/GenBank/DDBJ whole genome shotgun (WGS) entry which is preliminary data.</text>
</comment>
<evidence type="ECO:0000313" key="7">
    <source>
        <dbReference type="EMBL" id="KAA0200506.1"/>
    </source>
</evidence>
<dbReference type="InterPro" id="IPR001623">
    <property type="entry name" value="DnaJ_domain"/>
</dbReference>